<name>A0A378T5Y2_MORLA</name>
<dbReference type="RefSeq" id="WP_115005786.1">
    <property type="nucleotide sequence ID" value="NZ_UGQU01000001.1"/>
</dbReference>
<dbReference type="AlphaFoldDB" id="A0A378T5Y2"/>
<evidence type="ECO:0000313" key="2">
    <source>
        <dbReference type="Proteomes" id="UP000254437"/>
    </source>
</evidence>
<dbReference type="EMBL" id="UGQU01000001">
    <property type="protein sequence ID" value="STZ56231.1"/>
    <property type="molecule type" value="Genomic_DNA"/>
</dbReference>
<reference evidence="1 2" key="1">
    <citation type="submission" date="2018-06" db="EMBL/GenBank/DDBJ databases">
        <authorList>
            <consortium name="Pathogen Informatics"/>
            <person name="Doyle S."/>
        </authorList>
    </citation>
    <scope>NUCLEOTIDE SEQUENCE [LARGE SCALE GENOMIC DNA]</scope>
    <source>
        <strain evidence="1 2">NCTC10359</strain>
    </source>
</reference>
<protein>
    <submittedName>
        <fullName evidence="1">Uncharacterized protein</fullName>
    </submittedName>
</protein>
<sequence>MNIFYDDLFCKENTEDIVFLQEKGYAIRHNNKIKRMSLNEIYANLFSYLDDYKNAGFKFINFPDELISISNDYHKFQCFGKSNSGYFVINEKEEVYLIVCKYYSSGMSIEDYFDKNNHILLNKYINLAENGIFIIYVNKNLLDFLNSYSYFLSAIYEVKGNFKSYNESLSNISELIANDLQKKLFNIDNHIILEHSYWSGVIYEIRSVNIMLNFQLAPYQLTGRI</sequence>
<organism evidence="1 2">
    <name type="scientific">Moraxella lacunata</name>
    <dbReference type="NCBI Taxonomy" id="477"/>
    <lineage>
        <taxon>Bacteria</taxon>
        <taxon>Pseudomonadati</taxon>
        <taxon>Pseudomonadota</taxon>
        <taxon>Gammaproteobacteria</taxon>
        <taxon>Moraxellales</taxon>
        <taxon>Moraxellaceae</taxon>
        <taxon>Moraxella</taxon>
    </lineage>
</organism>
<accession>A0A378T5Y2</accession>
<evidence type="ECO:0000313" key="1">
    <source>
        <dbReference type="EMBL" id="STZ56231.1"/>
    </source>
</evidence>
<dbReference type="Proteomes" id="UP000254437">
    <property type="component" value="Unassembled WGS sequence"/>
</dbReference>
<proteinExistence type="predicted"/>
<gene>
    <name evidence="1" type="ORF">NCTC10359_00835</name>
</gene>